<feature type="compositionally biased region" description="Low complexity" evidence="1">
    <location>
        <begin position="163"/>
        <end position="174"/>
    </location>
</feature>
<name>A0A4Z2J679_9TELE</name>
<proteinExistence type="predicted"/>
<evidence type="ECO:0000256" key="1">
    <source>
        <dbReference type="SAM" id="MobiDB-lite"/>
    </source>
</evidence>
<feature type="region of interest" description="Disordered" evidence="1">
    <location>
        <begin position="221"/>
        <end position="249"/>
    </location>
</feature>
<dbReference type="Proteomes" id="UP000314294">
    <property type="component" value="Unassembled WGS sequence"/>
</dbReference>
<organism evidence="2 3">
    <name type="scientific">Liparis tanakae</name>
    <name type="common">Tanaka's snailfish</name>
    <dbReference type="NCBI Taxonomy" id="230148"/>
    <lineage>
        <taxon>Eukaryota</taxon>
        <taxon>Metazoa</taxon>
        <taxon>Chordata</taxon>
        <taxon>Craniata</taxon>
        <taxon>Vertebrata</taxon>
        <taxon>Euteleostomi</taxon>
        <taxon>Actinopterygii</taxon>
        <taxon>Neopterygii</taxon>
        <taxon>Teleostei</taxon>
        <taxon>Neoteleostei</taxon>
        <taxon>Acanthomorphata</taxon>
        <taxon>Eupercaria</taxon>
        <taxon>Perciformes</taxon>
        <taxon>Cottioidei</taxon>
        <taxon>Cottales</taxon>
        <taxon>Liparidae</taxon>
        <taxon>Liparis</taxon>
    </lineage>
</organism>
<sequence>MGTRPPLFIVTEMEERRTGILPDSLLGVREPSLIPESLSHSSTFTAGQLAAAGCSVLSGFPSTCSPTLSFFSSPFCKLSYCFLASSHSCTRSLLEGLLQNGSWNVASDISRSSRVPRISSRLGGDMRGLRTWAPLPAPRSSWFALTWDSELMERGELLGVVDVSPSMPSRRSPVGEPSWSTNDAELKGKARGDSPLLSSAAPSSWGMDRLANRELFPLHSMSSSEDSCCSSLKQSSGSFAPGLDERSTC</sequence>
<feature type="compositionally biased region" description="Low complexity" evidence="1">
    <location>
        <begin position="221"/>
        <end position="238"/>
    </location>
</feature>
<reference evidence="2 3" key="1">
    <citation type="submission" date="2019-03" db="EMBL/GenBank/DDBJ databases">
        <title>First draft genome of Liparis tanakae, snailfish: a comprehensive survey of snailfish specific genes.</title>
        <authorList>
            <person name="Kim W."/>
            <person name="Song I."/>
            <person name="Jeong J.-H."/>
            <person name="Kim D."/>
            <person name="Kim S."/>
            <person name="Ryu S."/>
            <person name="Song J.Y."/>
            <person name="Lee S.K."/>
        </authorList>
    </citation>
    <scope>NUCLEOTIDE SEQUENCE [LARGE SCALE GENOMIC DNA]</scope>
    <source>
        <tissue evidence="2">Muscle</tissue>
    </source>
</reference>
<dbReference type="AlphaFoldDB" id="A0A4Z2J679"/>
<protein>
    <submittedName>
        <fullName evidence="2">Uncharacterized protein</fullName>
    </submittedName>
</protein>
<feature type="region of interest" description="Disordered" evidence="1">
    <location>
        <begin position="163"/>
        <end position="204"/>
    </location>
</feature>
<keyword evidence="3" id="KW-1185">Reference proteome</keyword>
<dbReference type="EMBL" id="SRLO01000021">
    <property type="protein sequence ID" value="TNN85431.1"/>
    <property type="molecule type" value="Genomic_DNA"/>
</dbReference>
<gene>
    <name evidence="2" type="ORF">EYF80_004453</name>
</gene>
<feature type="compositionally biased region" description="Low complexity" evidence="1">
    <location>
        <begin position="194"/>
        <end position="204"/>
    </location>
</feature>
<accession>A0A4Z2J679</accession>
<evidence type="ECO:0000313" key="3">
    <source>
        <dbReference type="Proteomes" id="UP000314294"/>
    </source>
</evidence>
<evidence type="ECO:0000313" key="2">
    <source>
        <dbReference type="EMBL" id="TNN85431.1"/>
    </source>
</evidence>
<comment type="caution">
    <text evidence="2">The sequence shown here is derived from an EMBL/GenBank/DDBJ whole genome shotgun (WGS) entry which is preliminary data.</text>
</comment>